<gene>
    <name evidence="1" type="ORF">KHA97_05710</name>
</gene>
<dbReference type="Proteomes" id="UP000681414">
    <property type="component" value="Unassembled WGS sequence"/>
</dbReference>
<name>A0A942YF32_9BACI</name>
<dbReference type="PANTHER" id="PTHR13707:SF23">
    <property type="entry name" value="SUCCINYL-COA:3-KETOACID-COENZYME A TRANSFERASE"/>
    <property type="match status" value="1"/>
</dbReference>
<dbReference type="SUPFAM" id="SSF100950">
    <property type="entry name" value="NagB/RpiA/CoA transferase-like"/>
    <property type="match status" value="1"/>
</dbReference>
<keyword evidence="2" id="KW-1185">Reference proteome</keyword>
<dbReference type="InterPro" id="IPR037171">
    <property type="entry name" value="NagB/RpiA_transferase-like"/>
</dbReference>
<protein>
    <submittedName>
        <fullName evidence="1">Uncharacterized protein</fullName>
    </submittedName>
</protein>
<accession>A0A942YF32</accession>
<dbReference type="GO" id="GO:0008260">
    <property type="term" value="F:succinyl-CoA:3-oxo-acid CoA-transferase activity"/>
    <property type="evidence" value="ECO:0007669"/>
    <property type="project" value="TreeGrafter"/>
</dbReference>
<dbReference type="AlphaFoldDB" id="A0A942YF32"/>
<comment type="caution">
    <text evidence="1">The sequence shown here is derived from an EMBL/GenBank/DDBJ whole genome shotgun (WGS) entry which is preliminary data.</text>
</comment>
<dbReference type="Gene3D" id="3.40.1080.10">
    <property type="entry name" value="Glutaconate Coenzyme A-transferase"/>
    <property type="match status" value="1"/>
</dbReference>
<dbReference type="InterPro" id="IPR004163">
    <property type="entry name" value="CoA_transf_BS"/>
</dbReference>
<dbReference type="PANTHER" id="PTHR13707">
    <property type="entry name" value="KETOACID-COENZYME A TRANSFERASE"/>
    <property type="match status" value="1"/>
</dbReference>
<dbReference type="EMBL" id="JAGYPG010000001">
    <property type="protein sequence ID" value="MBS4194568.1"/>
    <property type="molecule type" value="Genomic_DNA"/>
</dbReference>
<dbReference type="InterPro" id="IPR004165">
    <property type="entry name" value="CoA_trans_fam_I"/>
</dbReference>
<organism evidence="1 2">
    <name type="scientific">Lederbergia citri</name>
    <dbReference type="NCBI Taxonomy" id="2833580"/>
    <lineage>
        <taxon>Bacteria</taxon>
        <taxon>Bacillati</taxon>
        <taxon>Bacillota</taxon>
        <taxon>Bacilli</taxon>
        <taxon>Bacillales</taxon>
        <taxon>Bacillaceae</taxon>
        <taxon>Lederbergia</taxon>
    </lineage>
</organism>
<proteinExistence type="predicted"/>
<reference evidence="1 2" key="1">
    <citation type="submission" date="2021-05" db="EMBL/GenBank/DDBJ databases">
        <title>Novel Bacillus species.</title>
        <authorList>
            <person name="Liu G."/>
        </authorList>
    </citation>
    <scope>NUCLEOTIDE SEQUENCE [LARGE SCALE GENOMIC DNA]</scope>
    <source>
        <strain evidence="2">FJAT-49780</strain>
    </source>
</reference>
<evidence type="ECO:0000313" key="2">
    <source>
        <dbReference type="Proteomes" id="UP000681414"/>
    </source>
</evidence>
<sequence length="67" mass="7518">MKKVYTSFHGAIHDIQDGSTIMVGGFGLCGIPENMILALRDKNVKEQVVDQSFQTERSLMLQNLLSY</sequence>
<dbReference type="PROSITE" id="PS01273">
    <property type="entry name" value="COA_TRANSF_1"/>
    <property type="match status" value="1"/>
</dbReference>
<dbReference type="Pfam" id="PF01144">
    <property type="entry name" value="CoA_trans"/>
    <property type="match status" value="1"/>
</dbReference>
<evidence type="ECO:0000313" key="1">
    <source>
        <dbReference type="EMBL" id="MBS4194568.1"/>
    </source>
</evidence>